<dbReference type="EMBL" id="JYDU01000005">
    <property type="protein sequence ID" value="KRY00967.1"/>
    <property type="molecule type" value="Genomic_DNA"/>
</dbReference>
<organism evidence="1 2">
    <name type="scientific">Trichinella pseudospiralis</name>
    <name type="common">Parasitic roundworm</name>
    <dbReference type="NCBI Taxonomy" id="6337"/>
    <lineage>
        <taxon>Eukaryota</taxon>
        <taxon>Metazoa</taxon>
        <taxon>Ecdysozoa</taxon>
        <taxon>Nematoda</taxon>
        <taxon>Enoplea</taxon>
        <taxon>Dorylaimia</taxon>
        <taxon>Trichinellida</taxon>
        <taxon>Trichinellidae</taxon>
        <taxon>Trichinella</taxon>
    </lineage>
</organism>
<comment type="caution">
    <text evidence="1">The sequence shown here is derived from an EMBL/GenBank/DDBJ whole genome shotgun (WGS) entry which is preliminary data.</text>
</comment>
<gene>
    <name evidence="1" type="ORF">T4E_9657</name>
</gene>
<reference evidence="1 2" key="1">
    <citation type="submission" date="2015-01" db="EMBL/GenBank/DDBJ databases">
        <title>Evolution of Trichinella species and genotypes.</title>
        <authorList>
            <person name="Korhonen P.K."/>
            <person name="Edoardo P."/>
            <person name="Giuseppe L.R."/>
            <person name="Gasser R.B."/>
        </authorList>
    </citation>
    <scope>NUCLEOTIDE SEQUENCE [LARGE SCALE GENOMIC DNA]</scope>
    <source>
        <strain evidence="1">ISS141</strain>
    </source>
</reference>
<dbReference type="AlphaFoldDB" id="A0A0V0YKT7"/>
<proteinExistence type="predicted"/>
<evidence type="ECO:0000313" key="1">
    <source>
        <dbReference type="EMBL" id="KRY00967.1"/>
    </source>
</evidence>
<sequence>MKILCGVRCGGRKVSWIKEKAAVVVISSSVFALDCLINARQKGREKLRPIPARRQIARDAPTLWEKKRTSLLEAAARCT</sequence>
<dbReference type="Proteomes" id="UP000054815">
    <property type="component" value="Unassembled WGS sequence"/>
</dbReference>
<evidence type="ECO:0000313" key="2">
    <source>
        <dbReference type="Proteomes" id="UP000054815"/>
    </source>
</evidence>
<protein>
    <submittedName>
        <fullName evidence="1">Uncharacterized protein</fullName>
    </submittedName>
</protein>
<accession>A0A0V0YKT7</accession>
<name>A0A0V0YKT7_TRIPS</name>